<name>A0A3B1A009_9ZZZZ</name>
<dbReference type="Pfam" id="PF00908">
    <property type="entry name" value="dTDP_sugar_isom"/>
    <property type="match status" value="1"/>
</dbReference>
<dbReference type="NCBIfam" id="TIGR01221">
    <property type="entry name" value="rmlC"/>
    <property type="match status" value="1"/>
</dbReference>
<protein>
    <submittedName>
        <fullName evidence="1">dTDP-4-dehydrorhamnose 3,5-epimerase</fullName>
        <ecNumber evidence="1">5.1.3.13</ecNumber>
    </submittedName>
</protein>
<organism evidence="1">
    <name type="scientific">hydrothermal vent metagenome</name>
    <dbReference type="NCBI Taxonomy" id="652676"/>
    <lineage>
        <taxon>unclassified sequences</taxon>
        <taxon>metagenomes</taxon>
        <taxon>ecological metagenomes</taxon>
    </lineage>
</organism>
<dbReference type="GO" id="GO:0000271">
    <property type="term" value="P:polysaccharide biosynthetic process"/>
    <property type="evidence" value="ECO:0007669"/>
    <property type="project" value="TreeGrafter"/>
</dbReference>
<dbReference type="SUPFAM" id="SSF51182">
    <property type="entry name" value="RmlC-like cupins"/>
    <property type="match status" value="1"/>
</dbReference>
<dbReference type="PANTHER" id="PTHR21047:SF2">
    <property type="entry name" value="THYMIDINE DIPHOSPHO-4-KETO-RHAMNOSE 3,5-EPIMERASE"/>
    <property type="match status" value="1"/>
</dbReference>
<dbReference type="PANTHER" id="PTHR21047">
    <property type="entry name" value="DTDP-6-DEOXY-D-GLUCOSE-3,5 EPIMERASE"/>
    <property type="match status" value="1"/>
</dbReference>
<accession>A0A3B1A009</accession>
<dbReference type="InterPro" id="IPR000888">
    <property type="entry name" value="RmlC-like"/>
</dbReference>
<proteinExistence type="predicted"/>
<dbReference type="InterPro" id="IPR014710">
    <property type="entry name" value="RmlC-like_jellyroll"/>
</dbReference>
<dbReference type="GO" id="GO:0008830">
    <property type="term" value="F:dTDP-4-dehydrorhamnose 3,5-epimerase activity"/>
    <property type="evidence" value="ECO:0007669"/>
    <property type="project" value="UniProtKB-EC"/>
</dbReference>
<dbReference type="InterPro" id="IPR011051">
    <property type="entry name" value="RmlC_Cupin_sf"/>
</dbReference>
<sequence>MKIDSTNLEGVLHIKPKVFGDARGFFLETYNKERYMDAGFPDVDFVQDNHSRSGRGVLRGLHFQINNPQGKLVQVVTGSVFDVAVDIRVGSPTFGQWYGSILSEENHHQLWIPPQFAHGFCVLSESADFLYKCTNYYHPDDESGLLWSDPKVAIEWPLKEPLLSAKDQALPCLSDIDTSLLPDY</sequence>
<keyword evidence="1" id="KW-0413">Isomerase</keyword>
<dbReference type="AlphaFoldDB" id="A0A3B1A009"/>
<dbReference type="Gene3D" id="2.60.120.10">
    <property type="entry name" value="Jelly Rolls"/>
    <property type="match status" value="1"/>
</dbReference>
<evidence type="ECO:0000313" key="1">
    <source>
        <dbReference type="EMBL" id="VAW86176.1"/>
    </source>
</evidence>
<dbReference type="GO" id="GO:0005829">
    <property type="term" value="C:cytosol"/>
    <property type="evidence" value="ECO:0007669"/>
    <property type="project" value="TreeGrafter"/>
</dbReference>
<dbReference type="EMBL" id="UOFP01000127">
    <property type="protein sequence ID" value="VAW86176.1"/>
    <property type="molecule type" value="Genomic_DNA"/>
</dbReference>
<dbReference type="EC" id="5.1.3.13" evidence="1"/>
<dbReference type="CDD" id="cd00438">
    <property type="entry name" value="cupin_RmlC"/>
    <property type="match status" value="1"/>
</dbReference>
<reference evidence="1" key="1">
    <citation type="submission" date="2018-06" db="EMBL/GenBank/DDBJ databases">
        <authorList>
            <person name="Zhirakovskaya E."/>
        </authorList>
    </citation>
    <scope>NUCLEOTIDE SEQUENCE</scope>
</reference>
<gene>
    <name evidence="1" type="ORF">MNBD_GAMMA18-960</name>
</gene>